<feature type="binding site" evidence="2">
    <location>
        <begin position="314"/>
        <end position="321"/>
    </location>
    <ligand>
        <name>ATP</name>
        <dbReference type="ChEBI" id="CHEBI:30616"/>
    </ligand>
</feature>
<dbReference type="InParanoid" id="Q0EYR6"/>
<gene>
    <name evidence="4" type="ORF">SPV1_08736</name>
</gene>
<evidence type="ECO:0000313" key="4">
    <source>
        <dbReference type="EMBL" id="EAU54491.1"/>
    </source>
</evidence>
<feature type="domain" description="Fido" evidence="3">
    <location>
        <begin position="228"/>
        <end position="363"/>
    </location>
</feature>
<dbReference type="PANTHER" id="PTHR13504">
    <property type="entry name" value="FIDO DOMAIN-CONTAINING PROTEIN DDB_G0283145"/>
    <property type="match status" value="1"/>
</dbReference>
<dbReference type="Pfam" id="PF02661">
    <property type="entry name" value="Fic"/>
    <property type="match status" value="1"/>
</dbReference>
<dbReference type="Gene3D" id="1.10.3290.10">
    <property type="entry name" value="Fido-like domain"/>
    <property type="match status" value="1"/>
</dbReference>
<dbReference type="GO" id="GO:0005524">
    <property type="term" value="F:ATP binding"/>
    <property type="evidence" value="ECO:0007669"/>
    <property type="project" value="UniProtKB-KW"/>
</dbReference>
<comment type="caution">
    <text evidence="4">The sequence shown here is derived from an EMBL/GenBank/DDBJ whole genome shotgun (WGS) entry which is preliminary data.</text>
</comment>
<dbReference type="eggNOG" id="COG3177">
    <property type="taxonomic scope" value="Bacteria"/>
</dbReference>
<dbReference type="Proteomes" id="UP000005297">
    <property type="component" value="Unassembled WGS sequence"/>
</dbReference>
<dbReference type="InterPro" id="IPR003812">
    <property type="entry name" value="Fido"/>
</dbReference>
<dbReference type="AlphaFoldDB" id="Q0EYR6"/>
<dbReference type="InterPro" id="IPR040198">
    <property type="entry name" value="Fido_containing"/>
</dbReference>
<dbReference type="SUPFAM" id="SSF140931">
    <property type="entry name" value="Fic-like"/>
    <property type="match status" value="1"/>
</dbReference>
<accession>Q0EYR6</accession>
<evidence type="ECO:0000256" key="1">
    <source>
        <dbReference type="PIRSR" id="PIRSR640198-1"/>
    </source>
</evidence>
<evidence type="ECO:0000259" key="3">
    <source>
        <dbReference type="PROSITE" id="PS51459"/>
    </source>
</evidence>
<evidence type="ECO:0000256" key="2">
    <source>
        <dbReference type="PIRSR" id="PIRSR640198-2"/>
    </source>
</evidence>
<sequence length="479" mass="55178">MILHMSVHYCGYEWLKRTYQLDIDSPNPVSKIGGTRSSESRIFRPEYQPEESLAGHLLFALKHENLNLGMLKALFTICDLKELEQWISGNPQGLQTRRAWFFYEWLTGKQLDLPDADTKFKYVDALDEKSYYTADKTNSPRHKVRNNMPGVPAFCWLVRKTPTMKAFDSKQLHKQMTDAYSSHPMIGRAEAFILTRDSQKSFEIEKEKFDNRAVRWMKTVRAFMGSRLDDARLFEMQKQLVSTPDHGWRTDFGWIGDRLPDATPLPEHISAHPESLNDLMGAWLEAYSLMFDRHPVAAATALAYGFIIIHPFSDGNGRIHRFILHQLGKVPVSSELLESIDDYIASLKKLSAPILARSEWLVTADYNVELTNDTTELYRYADATEQAEYIYKCIEQFVTHRLPLELEYLSAFDEAKRIIDAEHDMPDKDLTLLVNLCVQNGGSLSNKKRKLFGQLSDDNIAFAEETIKEAFSDYFKMKG</sequence>
<reference evidence="4 5" key="1">
    <citation type="submission" date="2006-09" db="EMBL/GenBank/DDBJ databases">
        <authorList>
            <person name="Emerson D."/>
            <person name="Ferriera S."/>
            <person name="Johnson J."/>
            <person name="Kravitz S."/>
            <person name="Halpern A."/>
            <person name="Remington K."/>
            <person name="Beeson K."/>
            <person name="Tran B."/>
            <person name="Rogers Y.-H."/>
            <person name="Friedman R."/>
            <person name="Venter J.C."/>
        </authorList>
    </citation>
    <scope>NUCLEOTIDE SEQUENCE [LARGE SCALE GENOMIC DNA]</scope>
    <source>
        <strain evidence="4 5">PV-1</strain>
    </source>
</reference>
<protein>
    <recommendedName>
        <fullName evidence="3">Fido domain-containing protein</fullName>
    </recommendedName>
</protein>
<dbReference type="PROSITE" id="PS51459">
    <property type="entry name" value="FIDO"/>
    <property type="match status" value="1"/>
</dbReference>
<dbReference type="InterPro" id="IPR036597">
    <property type="entry name" value="Fido-like_dom_sf"/>
</dbReference>
<proteinExistence type="predicted"/>
<keyword evidence="5" id="KW-1185">Reference proteome</keyword>
<dbReference type="PANTHER" id="PTHR13504:SF38">
    <property type="entry name" value="FIDO DOMAIN-CONTAINING PROTEIN"/>
    <property type="match status" value="1"/>
</dbReference>
<feature type="active site" evidence="1">
    <location>
        <position position="310"/>
    </location>
</feature>
<keyword evidence="2" id="KW-0067">ATP-binding</keyword>
<evidence type="ECO:0000313" key="5">
    <source>
        <dbReference type="Proteomes" id="UP000005297"/>
    </source>
</evidence>
<dbReference type="HOGENOM" id="CLU_042149_0_0_0"/>
<keyword evidence="2" id="KW-0547">Nucleotide-binding</keyword>
<name>Q0EYR6_9PROT</name>
<dbReference type="EMBL" id="AATS01000008">
    <property type="protein sequence ID" value="EAU54491.1"/>
    <property type="molecule type" value="Genomic_DNA"/>
</dbReference>
<organism evidence="4 5">
    <name type="scientific">Mariprofundus ferrooxydans PV-1</name>
    <dbReference type="NCBI Taxonomy" id="314345"/>
    <lineage>
        <taxon>Bacteria</taxon>
        <taxon>Pseudomonadati</taxon>
        <taxon>Pseudomonadota</taxon>
        <taxon>Candidatius Mariprofundia</taxon>
        <taxon>Mariprofundales</taxon>
        <taxon>Mariprofundaceae</taxon>
        <taxon>Mariprofundus</taxon>
    </lineage>
</organism>